<gene>
    <name evidence="1" type="ORF">J2TS6_28730</name>
</gene>
<comment type="caution">
    <text evidence="1">The sequence shown here is derived from an EMBL/GenBank/DDBJ whole genome shotgun (WGS) entry which is preliminary data.</text>
</comment>
<accession>A0A919XJ77</accession>
<name>A0A919XJ77_9BACL</name>
<sequence>MKRILLSLYIIALITACSSNSSKQQALSIIDRNLDAIISNGKIQASSNPADYINANLEGYSEILNTGNEGLDYLMNELKESPDNGLREWIIAKACEDMLKDQAPDAPWASGKEWLRVYGESREINQQRGDL</sequence>
<reference evidence="1" key="1">
    <citation type="submission" date="2021-03" db="EMBL/GenBank/DDBJ databases">
        <title>Antimicrobial resistance genes in bacteria isolated from Japanese honey, and their potential for conferring macrolide and lincosamide resistance in the American foulbrood pathogen Paenibacillus larvae.</title>
        <authorList>
            <person name="Okamoto M."/>
            <person name="Kumagai M."/>
            <person name="Kanamori H."/>
            <person name="Takamatsu D."/>
        </authorList>
    </citation>
    <scope>NUCLEOTIDE SEQUENCE</scope>
    <source>
        <strain evidence="1">J2TS6</strain>
    </source>
</reference>
<dbReference type="EMBL" id="BORQ01000003">
    <property type="protein sequence ID" value="GIO31732.1"/>
    <property type="molecule type" value="Genomic_DNA"/>
</dbReference>
<organism evidence="1 2">
    <name type="scientific">Paenibacillus albilobatus</name>
    <dbReference type="NCBI Taxonomy" id="2716884"/>
    <lineage>
        <taxon>Bacteria</taxon>
        <taxon>Bacillati</taxon>
        <taxon>Bacillota</taxon>
        <taxon>Bacilli</taxon>
        <taxon>Bacillales</taxon>
        <taxon>Paenibacillaceae</taxon>
        <taxon>Paenibacillus</taxon>
    </lineage>
</organism>
<evidence type="ECO:0000313" key="2">
    <source>
        <dbReference type="Proteomes" id="UP000679779"/>
    </source>
</evidence>
<dbReference type="Proteomes" id="UP000679779">
    <property type="component" value="Unassembled WGS sequence"/>
</dbReference>
<dbReference type="AlphaFoldDB" id="A0A919XJ77"/>
<proteinExistence type="predicted"/>
<keyword evidence="2" id="KW-1185">Reference proteome</keyword>
<dbReference type="PROSITE" id="PS51257">
    <property type="entry name" value="PROKAR_LIPOPROTEIN"/>
    <property type="match status" value="1"/>
</dbReference>
<evidence type="ECO:0000313" key="1">
    <source>
        <dbReference type="EMBL" id="GIO31732.1"/>
    </source>
</evidence>
<dbReference type="RefSeq" id="WP_160042632.1">
    <property type="nucleotide sequence ID" value="NZ_BORQ01000003.1"/>
</dbReference>
<protein>
    <submittedName>
        <fullName evidence="1">Uncharacterized protein</fullName>
    </submittedName>
</protein>